<dbReference type="CDD" id="cd00462">
    <property type="entry name" value="PTH"/>
    <property type="match status" value="1"/>
</dbReference>
<dbReference type="GO" id="GO:0006515">
    <property type="term" value="P:protein quality control for misfolded or incompletely synthesized proteins"/>
    <property type="evidence" value="ECO:0007669"/>
    <property type="project" value="UniProtKB-UniRule"/>
</dbReference>
<evidence type="ECO:0000313" key="11">
    <source>
        <dbReference type="EMBL" id="SMB89466.1"/>
    </source>
</evidence>
<organism evidence="11 12">
    <name type="scientific">Thermanaeromonas toyohensis ToBE</name>
    <dbReference type="NCBI Taxonomy" id="698762"/>
    <lineage>
        <taxon>Bacteria</taxon>
        <taxon>Bacillati</taxon>
        <taxon>Bacillota</taxon>
        <taxon>Clostridia</taxon>
        <taxon>Neomoorellales</taxon>
        <taxon>Neomoorellaceae</taxon>
        <taxon>Thermanaeromonas</taxon>
    </lineage>
</organism>
<keyword evidence="12" id="KW-1185">Reference proteome</keyword>
<dbReference type="GO" id="GO:0004045">
    <property type="term" value="F:peptidyl-tRNA hydrolase activity"/>
    <property type="evidence" value="ECO:0007669"/>
    <property type="project" value="UniProtKB-UniRule"/>
</dbReference>
<dbReference type="HAMAP" id="MF_00083">
    <property type="entry name" value="Pept_tRNA_hydro_bact"/>
    <property type="match status" value="1"/>
</dbReference>
<comment type="function">
    <text evidence="8">Hydrolyzes ribosome-free peptidyl-tRNAs (with 1 or more amino acids incorporated), which drop off the ribosome during protein synthesis, or as a result of ribosome stalling.</text>
</comment>
<proteinExistence type="inferred from homology"/>
<evidence type="ECO:0000256" key="3">
    <source>
        <dbReference type="ARBA" id="ARBA00022801"/>
    </source>
</evidence>
<feature type="binding site" evidence="8">
    <location>
        <position position="66"/>
    </location>
    <ligand>
        <name>tRNA</name>
        <dbReference type="ChEBI" id="CHEBI:17843"/>
    </ligand>
</feature>
<dbReference type="GO" id="GO:0072344">
    <property type="term" value="P:rescue of stalled ribosome"/>
    <property type="evidence" value="ECO:0007669"/>
    <property type="project" value="UniProtKB-UniRule"/>
</dbReference>
<dbReference type="SUPFAM" id="SSF53178">
    <property type="entry name" value="Peptidyl-tRNA hydrolase-like"/>
    <property type="match status" value="1"/>
</dbReference>
<dbReference type="STRING" id="698762.SAMN00808754_0158"/>
<comment type="function">
    <text evidence="8">Catalyzes the release of premature peptidyl moieties from peptidyl-tRNA molecules trapped in stalled 50S ribosomal subunits, and thus maintains levels of free tRNAs and 50S ribosomes.</text>
</comment>
<evidence type="ECO:0000256" key="7">
    <source>
        <dbReference type="ARBA" id="ARBA00050038"/>
    </source>
</evidence>
<feature type="site" description="Stabilizes the basic form of H active site to accept a proton" evidence="8">
    <location>
        <position position="91"/>
    </location>
</feature>
<dbReference type="InterPro" id="IPR018171">
    <property type="entry name" value="Pept_tRNA_hydro_CS"/>
</dbReference>
<dbReference type="Proteomes" id="UP000192569">
    <property type="component" value="Chromosome I"/>
</dbReference>
<dbReference type="PANTHER" id="PTHR17224:SF1">
    <property type="entry name" value="PEPTIDYL-TRNA HYDROLASE"/>
    <property type="match status" value="1"/>
</dbReference>
<comment type="subcellular location">
    <subcellularLocation>
        <location evidence="8">Cytoplasm</location>
    </subcellularLocation>
</comment>
<dbReference type="GO" id="GO:0000049">
    <property type="term" value="F:tRNA binding"/>
    <property type="evidence" value="ECO:0007669"/>
    <property type="project" value="UniProtKB-UniRule"/>
</dbReference>
<evidence type="ECO:0000313" key="12">
    <source>
        <dbReference type="Proteomes" id="UP000192569"/>
    </source>
</evidence>
<accession>A0A1W1V899</accession>
<sequence>MKMVVGLGNPGPLYETTRHNAGFMALDLLADELGINFTREKQGALIGTGQIEGRRVLLVKPLTFMNLSGQAVAGLARWYGIYPQDILVLLDDLDLPPGRLRIRPRGSSGGHKGLASVLEALGTEGVPRARIGIGRPPPGKDVVEYVLEPFTNQEWEAVRPILIRAAEAARFWILSGDIEEVMNRYNC</sequence>
<keyword evidence="3 8" id="KW-0378">Hydrolase</keyword>
<evidence type="ECO:0000256" key="1">
    <source>
        <dbReference type="ARBA" id="ARBA00013260"/>
    </source>
</evidence>
<evidence type="ECO:0000256" key="2">
    <source>
        <dbReference type="ARBA" id="ARBA00022555"/>
    </source>
</evidence>
<dbReference type="Pfam" id="PF01195">
    <property type="entry name" value="Pept_tRNA_hydro"/>
    <property type="match status" value="1"/>
</dbReference>
<feature type="binding site" evidence="8">
    <location>
        <position position="14"/>
    </location>
    <ligand>
        <name>tRNA</name>
        <dbReference type="ChEBI" id="CHEBI:17843"/>
    </ligand>
</feature>
<dbReference type="EMBL" id="LT838272">
    <property type="protein sequence ID" value="SMB89466.1"/>
    <property type="molecule type" value="Genomic_DNA"/>
</dbReference>
<dbReference type="FunFam" id="3.40.50.1470:FF:000001">
    <property type="entry name" value="Peptidyl-tRNA hydrolase"/>
    <property type="match status" value="1"/>
</dbReference>
<protein>
    <recommendedName>
        <fullName evidence="7 8">Peptidyl-tRNA hydrolase</fullName>
        <shortName evidence="8">Pth</shortName>
        <ecNumber evidence="1 8">3.1.1.29</ecNumber>
    </recommendedName>
</protein>
<evidence type="ECO:0000256" key="5">
    <source>
        <dbReference type="ARBA" id="ARBA00038063"/>
    </source>
</evidence>
<dbReference type="EC" id="3.1.1.29" evidence="1 8"/>
<name>A0A1W1V899_9FIRM</name>
<dbReference type="PROSITE" id="PS01195">
    <property type="entry name" value="PEPT_TRNA_HYDROL_1"/>
    <property type="match status" value="1"/>
</dbReference>
<gene>
    <name evidence="8" type="primary">pth</name>
    <name evidence="11" type="ORF">SAMN00808754_0158</name>
</gene>
<keyword evidence="2 8" id="KW-0820">tRNA-binding</keyword>
<evidence type="ECO:0000256" key="4">
    <source>
        <dbReference type="ARBA" id="ARBA00022884"/>
    </source>
</evidence>
<comment type="subunit">
    <text evidence="8">Monomer.</text>
</comment>
<keyword evidence="8" id="KW-0963">Cytoplasm</keyword>
<feature type="active site" description="Proton acceptor" evidence="8">
    <location>
        <position position="19"/>
    </location>
</feature>
<evidence type="ECO:0000256" key="9">
    <source>
        <dbReference type="RuleBase" id="RU000673"/>
    </source>
</evidence>
<feature type="binding site" evidence="8">
    <location>
        <position position="64"/>
    </location>
    <ligand>
        <name>tRNA</name>
        <dbReference type="ChEBI" id="CHEBI:17843"/>
    </ligand>
</feature>
<dbReference type="GO" id="GO:0005737">
    <property type="term" value="C:cytoplasm"/>
    <property type="evidence" value="ECO:0007669"/>
    <property type="project" value="UniProtKB-SubCell"/>
</dbReference>
<dbReference type="AlphaFoldDB" id="A0A1W1V899"/>
<comment type="caution">
    <text evidence="8">Lacks conserved residue(s) required for the propagation of feature annotation.</text>
</comment>
<dbReference type="InterPro" id="IPR001328">
    <property type="entry name" value="Pept_tRNA_hydro"/>
</dbReference>
<comment type="catalytic activity">
    <reaction evidence="6 8 9">
        <text>an N-acyl-L-alpha-aminoacyl-tRNA + H2O = an N-acyl-L-amino acid + a tRNA + H(+)</text>
        <dbReference type="Rhea" id="RHEA:54448"/>
        <dbReference type="Rhea" id="RHEA-COMP:10123"/>
        <dbReference type="Rhea" id="RHEA-COMP:13883"/>
        <dbReference type="ChEBI" id="CHEBI:15377"/>
        <dbReference type="ChEBI" id="CHEBI:15378"/>
        <dbReference type="ChEBI" id="CHEBI:59874"/>
        <dbReference type="ChEBI" id="CHEBI:78442"/>
        <dbReference type="ChEBI" id="CHEBI:138191"/>
        <dbReference type="EC" id="3.1.1.29"/>
    </reaction>
</comment>
<dbReference type="NCBIfam" id="TIGR00447">
    <property type="entry name" value="pth"/>
    <property type="match status" value="1"/>
</dbReference>
<keyword evidence="4 8" id="KW-0694">RNA-binding</keyword>
<dbReference type="PANTHER" id="PTHR17224">
    <property type="entry name" value="PEPTIDYL-TRNA HYDROLASE"/>
    <property type="match status" value="1"/>
</dbReference>
<evidence type="ECO:0000256" key="10">
    <source>
        <dbReference type="RuleBase" id="RU004320"/>
    </source>
</evidence>
<evidence type="ECO:0000256" key="6">
    <source>
        <dbReference type="ARBA" id="ARBA00048707"/>
    </source>
</evidence>
<comment type="similarity">
    <text evidence="5 8 10">Belongs to the PTH family.</text>
</comment>
<feature type="site" description="Discriminates between blocked and unblocked aminoacyl-tRNA" evidence="8">
    <location>
        <position position="9"/>
    </location>
</feature>
<dbReference type="Gene3D" id="3.40.50.1470">
    <property type="entry name" value="Peptidyl-tRNA hydrolase"/>
    <property type="match status" value="1"/>
</dbReference>
<evidence type="ECO:0000256" key="8">
    <source>
        <dbReference type="HAMAP-Rule" id="MF_00083"/>
    </source>
</evidence>
<reference evidence="11 12" key="1">
    <citation type="submission" date="2017-04" db="EMBL/GenBank/DDBJ databases">
        <authorList>
            <person name="Afonso C.L."/>
            <person name="Miller P.J."/>
            <person name="Scott M.A."/>
            <person name="Spackman E."/>
            <person name="Goraichik I."/>
            <person name="Dimitrov K.M."/>
            <person name="Suarez D.L."/>
            <person name="Swayne D.E."/>
        </authorList>
    </citation>
    <scope>NUCLEOTIDE SEQUENCE [LARGE SCALE GENOMIC DNA]</scope>
    <source>
        <strain evidence="11 12">ToBE</strain>
    </source>
</reference>
<dbReference type="InterPro" id="IPR036416">
    <property type="entry name" value="Pept_tRNA_hydro_sf"/>
</dbReference>